<feature type="transmembrane region" description="Helical" evidence="2">
    <location>
        <begin position="97"/>
        <end position="116"/>
    </location>
</feature>
<protein>
    <recommendedName>
        <fullName evidence="5">DUF1365-domain-containing protein</fullName>
    </recommendedName>
</protein>
<organism evidence="3 4">
    <name type="scientific">Pleomassaria siparia CBS 279.74</name>
    <dbReference type="NCBI Taxonomy" id="1314801"/>
    <lineage>
        <taxon>Eukaryota</taxon>
        <taxon>Fungi</taxon>
        <taxon>Dikarya</taxon>
        <taxon>Ascomycota</taxon>
        <taxon>Pezizomycotina</taxon>
        <taxon>Dothideomycetes</taxon>
        <taxon>Pleosporomycetidae</taxon>
        <taxon>Pleosporales</taxon>
        <taxon>Pleomassariaceae</taxon>
        <taxon>Pleomassaria</taxon>
    </lineage>
</organism>
<proteinExistence type="predicted"/>
<dbReference type="OrthoDB" id="3340520at2759"/>
<accession>A0A6G1K544</accession>
<evidence type="ECO:0000256" key="2">
    <source>
        <dbReference type="SAM" id="Phobius"/>
    </source>
</evidence>
<dbReference type="PANTHER" id="PTHR33973:SF4">
    <property type="entry name" value="OS07G0153300 PROTEIN"/>
    <property type="match status" value="1"/>
</dbReference>
<feature type="compositionally biased region" description="Basic and acidic residues" evidence="1">
    <location>
        <begin position="305"/>
        <end position="321"/>
    </location>
</feature>
<keyword evidence="4" id="KW-1185">Reference proteome</keyword>
<keyword evidence="2" id="KW-1133">Transmembrane helix</keyword>
<keyword evidence="2" id="KW-0812">Transmembrane</keyword>
<sequence>MKTINLDQRSLLHKALPCLLSVLPSIVALEWYARPVLVLWVISAAFRCNYHDSNVFQDSIIFGVINIVLLRNDLSSLLHAKWKELESSDLAPTLTPLPIILGFTLLSIFVGIAFLYRISTDKPLDKEVLESNFPAGYKEHFPPVHPKPLIFPCLTTHARVFPKKHAFGYSYLLYGIPIFHAVTAPDGTRFGGWQDSKKGKWWLQIRAEDYLERGYGNYGFYEKLGMTLRNRGVQDSEWSYAYLVTAPRFFGYSFNPVSFWYIYDEEHELKRMLLEVNNTFGERRLYVLHGSNPDQSGETSGSESSKADCSEPSQKRFKDNWPKDFHVSPFNSRKGHYSLKAVDPFLSANSDSASVDNTITLASSKDHAKIVARVHSTGPPMDPANLGLVGTLRFVGGWFWVGLLTSPRILKEAARLYFKRGLHVWLRPEVLPSSIGRAPTSTEMFLQEVFQYYIYYLVDKTADGLNVTLNTAIPDRPTEQLAGPHIQGRKIDPQKLELRVLNPSFYSRFVHYAHTSEAFDRECLFVDNKNRTMEISEPNLLPPLLSDPKSPTLEEKTWTSRRSYLDEKRWAFLRYLRCPPPAPVYPEIPISPPDVHVSDIRSLPFSDMDKLVRQPSNLHFAGLYRRTVTKIFLAQRFAFGFVEIVGAVDFLLRVWLCYVGCLYLISWAHKAERSDVVDSEGAKVGRLWLLQMTVWLDACHLYGALKGYR</sequence>
<dbReference type="PANTHER" id="PTHR33973">
    <property type="entry name" value="OS07G0153300 PROTEIN"/>
    <property type="match status" value="1"/>
</dbReference>
<feature type="transmembrane region" description="Helical" evidence="2">
    <location>
        <begin position="12"/>
        <end position="33"/>
    </location>
</feature>
<reference evidence="3" key="1">
    <citation type="journal article" date="2020" name="Stud. Mycol.">
        <title>101 Dothideomycetes genomes: a test case for predicting lifestyles and emergence of pathogens.</title>
        <authorList>
            <person name="Haridas S."/>
            <person name="Albert R."/>
            <person name="Binder M."/>
            <person name="Bloem J."/>
            <person name="Labutti K."/>
            <person name="Salamov A."/>
            <person name="Andreopoulos B."/>
            <person name="Baker S."/>
            <person name="Barry K."/>
            <person name="Bills G."/>
            <person name="Bluhm B."/>
            <person name="Cannon C."/>
            <person name="Castanera R."/>
            <person name="Culley D."/>
            <person name="Daum C."/>
            <person name="Ezra D."/>
            <person name="Gonzalez J."/>
            <person name="Henrissat B."/>
            <person name="Kuo A."/>
            <person name="Liang C."/>
            <person name="Lipzen A."/>
            <person name="Lutzoni F."/>
            <person name="Magnuson J."/>
            <person name="Mondo S."/>
            <person name="Nolan M."/>
            <person name="Ohm R."/>
            <person name="Pangilinan J."/>
            <person name="Park H.-J."/>
            <person name="Ramirez L."/>
            <person name="Alfaro M."/>
            <person name="Sun H."/>
            <person name="Tritt A."/>
            <person name="Yoshinaga Y."/>
            <person name="Zwiers L.-H."/>
            <person name="Turgeon B."/>
            <person name="Goodwin S."/>
            <person name="Spatafora J."/>
            <person name="Crous P."/>
            <person name="Grigoriev I."/>
        </authorList>
    </citation>
    <scope>NUCLEOTIDE SEQUENCE</scope>
    <source>
        <strain evidence="3">CBS 279.74</strain>
    </source>
</reference>
<evidence type="ECO:0000313" key="4">
    <source>
        <dbReference type="Proteomes" id="UP000799428"/>
    </source>
</evidence>
<evidence type="ECO:0008006" key="5">
    <source>
        <dbReference type="Google" id="ProtNLM"/>
    </source>
</evidence>
<evidence type="ECO:0000313" key="3">
    <source>
        <dbReference type="EMBL" id="KAF2707880.1"/>
    </source>
</evidence>
<name>A0A6G1K544_9PLEO</name>
<dbReference type="Pfam" id="PF07103">
    <property type="entry name" value="DUF1365"/>
    <property type="match status" value="1"/>
</dbReference>
<gene>
    <name evidence="3" type="ORF">K504DRAFT_435967</name>
</gene>
<feature type="compositionally biased region" description="Polar residues" evidence="1">
    <location>
        <begin position="292"/>
        <end position="304"/>
    </location>
</feature>
<dbReference type="InterPro" id="IPR010775">
    <property type="entry name" value="DUF1365"/>
</dbReference>
<feature type="region of interest" description="Disordered" evidence="1">
    <location>
        <begin position="291"/>
        <end position="321"/>
    </location>
</feature>
<dbReference type="EMBL" id="MU005773">
    <property type="protein sequence ID" value="KAF2707880.1"/>
    <property type="molecule type" value="Genomic_DNA"/>
</dbReference>
<evidence type="ECO:0000256" key="1">
    <source>
        <dbReference type="SAM" id="MobiDB-lite"/>
    </source>
</evidence>
<keyword evidence="2" id="KW-0472">Membrane</keyword>
<dbReference type="Proteomes" id="UP000799428">
    <property type="component" value="Unassembled WGS sequence"/>
</dbReference>
<dbReference type="AlphaFoldDB" id="A0A6G1K544"/>